<keyword evidence="16" id="KW-1133">Transmembrane helix</keyword>
<dbReference type="InterPro" id="IPR001264">
    <property type="entry name" value="Glyco_trans_51"/>
</dbReference>
<dbReference type="Gene3D" id="1.10.3810.10">
    <property type="entry name" value="Biosynthetic peptidoglycan transglycosylase-like"/>
    <property type="match status" value="1"/>
</dbReference>
<dbReference type="GO" id="GO:0008658">
    <property type="term" value="F:penicillin binding"/>
    <property type="evidence" value="ECO:0007669"/>
    <property type="project" value="InterPro"/>
</dbReference>
<keyword evidence="12" id="KW-0961">Cell wall biogenesis/degradation</keyword>
<evidence type="ECO:0000256" key="5">
    <source>
        <dbReference type="ARBA" id="ARBA00022676"/>
    </source>
</evidence>
<dbReference type="Pfam" id="PF00905">
    <property type="entry name" value="Transpeptidase"/>
    <property type="match status" value="1"/>
</dbReference>
<keyword evidence="3" id="KW-0121">Carboxypeptidase</keyword>
<dbReference type="InterPro" id="IPR012338">
    <property type="entry name" value="Beta-lactam/transpept-like"/>
</dbReference>
<dbReference type="SMART" id="SM00060">
    <property type="entry name" value="FN3"/>
    <property type="match status" value="2"/>
</dbReference>
<reference evidence="19" key="1">
    <citation type="submission" date="2016-10" db="EMBL/GenBank/DDBJ databases">
        <authorList>
            <person name="Varghese N."/>
            <person name="Submissions S."/>
        </authorList>
    </citation>
    <scope>NUCLEOTIDE SEQUENCE [LARGE SCALE GENOMIC DNA]</scope>
    <source>
        <strain evidence="19">CGMCC 1.10784</strain>
    </source>
</reference>
<dbReference type="Pfam" id="PF00912">
    <property type="entry name" value="Transgly"/>
    <property type="match status" value="1"/>
</dbReference>
<keyword evidence="7" id="KW-0378">Hydrolase</keyword>
<dbReference type="GO" id="GO:0009252">
    <property type="term" value="P:peptidoglycan biosynthetic process"/>
    <property type="evidence" value="ECO:0007669"/>
    <property type="project" value="UniProtKB-KW"/>
</dbReference>
<dbReference type="SUPFAM" id="SSF53955">
    <property type="entry name" value="Lysozyme-like"/>
    <property type="match status" value="1"/>
</dbReference>
<dbReference type="PANTHER" id="PTHR32282">
    <property type="entry name" value="BINDING PROTEIN TRANSPEPTIDASE, PUTATIVE-RELATED"/>
    <property type="match status" value="1"/>
</dbReference>
<proteinExistence type="predicted"/>
<evidence type="ECO:0000256" key="10">
    <source>
        <dbReference type="ARBA" id="ARBA00023136"/>
    </source>
</evidence>
<feature type="transmembrane region" description="Helical" evidence="16">
    <location>
        <begin position="88"/>
        <end position="109"/>
    </location>
</feature>
<feature type="domain" description="Fibronectin type-III" evidence="17">
    <location>
        <begin position="1001"/>
        <end position="1088"/>
    </location>
</feature>
<comment type="catalytic activity">
    <reaction evidence="13">
        <text>Preferential cleavage: (Ac)2-L-Lys-D-Ala-|-D-Ala. Also transpeptidation of peptidyl-alanyl moieties that are N-acyl substituents of D-alanine.</text>
        <dbReference type="EC" id="3.4.16.4"/>
    </reaction>
</comment>
<dbReference type="EMBL" id="FOMT01000001">
    <property type="protein sequence ID" value="SFD61505.1"/>
    <property type="molecule type" value="Genomic_DNA"/>
</dbReference>
<evidence type="ECO:0000256" key="12">
    <source>
        <dbReference type="ARBA" id="ARBA00023316"/>
    </source>
</evidence>
<dbReference type="SUPFAM" id="SSF49265">
    <property type="entry name" value="Fibronectin type III"/>
    <property type="match status" value="1"/>
</dbReference>
<dbReference type="GO" id="GO:0009002">
    <property type="term" value="F:serine-type D-Ala-D-Ala carboxypeptidase activity"/>
    <property type="evidence" value="ECO:0007669"/>
    <property type="project" value="UniProtKB-EC"/>
</dbReference>
<evidence type="ECO:0000256" key="14">
    <source>
        <dbReference type="ARBA" id="ARBA00049902"/>
    </source>
</evidence>
<dbReference type="InterPro" id="IPR013783">
    <property type="entry name" value="Ig-like_fold"/>
</dbReference>
<evidence type="ECO:0000256" key="11">
    <source>
        <dbReference type="ARBA" id="ARBA00023268"/>
    </source>
</evidence>
<dbReference type="InterPro" id="IPR050396">
    <property type="entry name" value="Glycosyltr_51/Transpeptidase"/>
</dbReference>
<evidence type="ECO:0000256" key="3">
    <source>
        <dbReference type="ARBA" id="ARBA00022645"/>
    </source>
</evidence>
<name>A0A1I1TT04_9BACL</name>
<gene>
    <name evidence="18" type="ORF">SAMN05216378_0660</name>
</gene>
<evidence type="ECO:0000256" key="8">
    <source>
        <dbReference type="ARBA" id="ARBA00022960"/>
    </source>
</evidence>
<dbReference type="InterPro" id="IPR003961">
    <property type="entry name" value="FN3_dom"/>
</dbReference>
<evidence type="ECO:0000259" key="17">
    <source>
        <dbReference type="PROSITE" id="PS50853"/>
    </source>
</evidence>
<dbReference type="Gene3D" id="3.40.710.10">
    <property type="entry name" value="DD-peptidase/beta-lactamase superfamily"/>
    <property type="match status" value="1"/>
</dbReference>
<keyword evidence="5" id="KW-0328">Glycosyltransferase</keyword>
<dbReference type="InterPro" id="IPR036950">
    <property type="entry name" value="PBP_transglycosylase"/>
</dbReference>
<comment type="catalytic activity">
    <reaction evidence="14">
        <text>[GlcNAc-(1-&gt;4)-Mur2Ac(oyl-L-Ala-gamma-D-Glu-L-Lys-D-Ala-D-Ala)](n)-di-trans,octa-cis-undecaprenyl diphosphate + beta-D-GlcNAc-(1-&gt;4)-Mur2Ac(oyl-L-Ala-gamma-D-Glu-L-Lys-D-Ala-D-Ala)-di-trans,octa-cis-undecaprenyl diphosphate = [GlcNAc-(1-&gt;4)-Mur2Ac(oyl-L-Ala-gamma-D-Glu-L-Lys-D-Ala-D-Ala)](n+1)-di-trans,octa-cis-undecaprenyl diphosphate + di-trans,octa-cis-undecaprenyl diphosphate + H(+)</text>
        <dbReference type="Rhea" id="RHEA:23708"/>
        <dbReference type="Rhea" id="RHEA-COMP:9602"/>
        <dbReference type="Rhea" id="RHEA-COMP:9603"/>
        <dbReference type="ChEBI" id="CHEBI:15378"/>
        <dbReference type="ChEBI" id="CHEBI:58405"/>
        <dbReference type="ChEBI" id="CHEBI:60033"/>
        <dbReference type="ChEBI" id="CHEBI:78435"/>
        <dbReference type="EC" id="2.4.99.28"/>
    </reaction>
</comment>
<keyword evidence="16" id="KW-0812">Transmembrane</keyword>
<evidence type="ECO:0000256" key="9">
    <source>
        <dbReference type="ARBA" id="ARBA00022984"/>
    </source>
</evidence>
<dbReference type="GO" id="GO:0006508">
    <property type="term" value="P:proteolysis"/>
    <property type="evidence" value="ECO:0007669"/>
    <property type="project" value="UniProtKB-KW"/>
</dbReference>
<evidence type="ECO:0000313" key="18">
    <source>
        <dbReference type="EMBL" id="SFD61505.1"/>
    </source>
</evidence>
<accession>A0A1I1TT04</accession>
<dbReference type="CDD" id="cd00063">
    <property type="entry name" value="FN3"/>
    <property type="match status" value="2"/>
</dbReference>
<feature type="region of interest" description="Disordered" evidence="15">
    <location>
        <begin position="973"/>
        <end position="1006"/>
    </location>
</feature>
<dbReference type="InterPro" id="IPR023346">
    <property type="entry name" value="Lysozyme-like_dom_sf"/>
</dbReference>
<evidence type="ECO:0000256" key="4">
    <source>
        <dbReference type="ARBA" id="ARBA00022670"/>
    </source>
</evidence>
<dbReference type="STRING" id="1045775.SAMN05216378_0660"/>
<keyword evidence="2" id="KW-1003">Cell membrane</keyword>
<sequence length="1088" mass="119426">MFDNGMQHRSSRLLDPFLQTGSTQDRFYSTVVQGKSIMLVLQNLDLCYNRFCHLEGEFVHMQEEDRKSPPRRSGWRTFGIISFMTVKWLIYFGIFIGLLTGGALTGYVASLVKGDEVRPRTLIEEKVNENSITGYVYFNDDTLVGQLRTEEDRTPIEYDELPQQVIDAVLAIEDNNFMHHKGVDISGLGRAVKQKLLNEDTQTGGSTLTQQLARRVFLSLDKTDARKVKEMFLALRMERYLTKGEILAAYLNKVPFGNGSTGYNLYGIKSAARGLFNITDLNQLNIAQAAYLAGLPQRPSAYTAFTSKGQFDEEGFQLALERQGTVLSQMLKFGRITQEQYDEAKAFDIRSTLAPPSEKAYTTYPYLMLEAERQAAEILLLQENSNLTQADLKKKENSALIEEARQRLLNGGYHVYTTIDKEIYKIMHDIAADPKNFSAFSKEKGLEQTAAVMLDHKTGAILSMLEGRDFYEEQMNFATQMTRQPGSAMKTIAAYLPAIDKGLIQPASIVDDAPVVLKDGQKGFHIPKNSTNRYLGLVTAREALNRSLNLPAVKIFLDDVTIKGAWNFARELGITTLQPQDDNSQTGVIGGLSIGVSVEELTNAYGAIPNKGVFNDAYMISKITDADGKPVYEHKATPKQVFSPQTAFLVTDMLKTVVSSGQGTAHSLTSDFKQYGKIPIAGKTGTTQSYGDVWFMGFTPDITLGVWAGYEEQVNTLSDPGKKRARSIWALMMNEITKTKPDLFPTKEFERPSGLVKATVSSASGKLPSQLTKESGKLVTDWFNQKYLPKETDDALVKMAYIPFNGVNYVPNPATPKDMVREQIVIKRKKPLDELMDEIRAAQAKLPASSRKSIESYLPADADTNAPSKMDPRVDDGNVPNAPSNVKLQSIGSGVVMLTFTGGTEKDIVGYRVYQSVNGQPSQKAGESILVGDELKAKLTVAGNQGYSFYVTAVDVAGKESAASQVVSFGSGPELPGIPGLPGDNTGNGGDPGTEHPDLAPPSSPNGLVATPTDLSVLLTWNANSDAEYVTTYHVFLSAENDGNYVEIGKTKSPSFTYASPLTTGTFYVIAENDTGKSPPSQQVKVGK</sequence>
<dbReference type="GO" id="GO:0071555">
    <property type="term" value="P:cell wall organization"/>
    <property type="evidence" value="ECO:0007669"/>
    <property type="project" value="UniProtKB-KW"/>
</dbReference>
<protein>
    <submittedName>
        <fullName evidence="18">Penicillin-binding protein</fullName>
    </submittedName>
</protein>
<dbReference type="PROSITE" id="PS50853">
    <property type="entry name" value="FN3"/>
    <property type="match status" value="2"/>
</dbReference>
<dbReference type="GO" id="GO:0008955">
    <property type="term" value="F:peptidoglycan glycosyltransferase activity"/>
    <property type="evidence" value="ECO:0007669"/>
    <property type="project" value="UniProtKB-EC"/>
</dbReference>
<dbReference type="Proteomes" id="UP000198855">
    <property type="component" value="Unassembled WGS sequence"/>
</dbReference>
<dbReference type="AlphaFoldDB" id="A0A1I1TT04"/>
<keyword evidence="6" id="KW-0808">Transferase</keyword>
<evidence type="ECO:0000313" key="19">
    <source>
        <dbReference type="Proteomes" id="UP000198855"/>
    </source>
</evidence>
<keyword evidence="4" id="KW-0645">Protease</keyword>
<evidence type="ECO:0000256" key="16">
    <source>
        <dbReference type="SAM" id="Phobius"/>
    </source>
</evidence>
<keyword evidence="9" id="KW-0573">Peptidoglycan synthesis</keyword>
<dbReference type="PANTHER" id="PTHR32282:SF11">
    <property type="entry name" value="PENICILLIN-BINDING PROTEIN 1B"/>
    <property type="match status" value="1"/>
</dbReference>
<dbReference type="GO" id="GO:0030288">
    <property type="term" value="C:outer membrane-bounded periplasmic space"/>
    <property type="evidence" value="ECO:0007669"/>
    <property type="project" value="TreeGrafter"/>
</dbReference>
<evidence type="ECO:0000256" key="6">
    <source>
        <dbReference type="ARBA" id="ARBA00022679"/>
    </source>
</evidence>
<dbReference type="InterPro" id="IPR001460">
    <property type="entry name" value="PCN-bd_Tpept"/>
</dbReference>
<dbReference type="GO" id="GO:0005886">
    <property type="term" value="C:plasma membrane"/>
    <property type="evidence" value="ECO:0007669"/>
    <property type="project" value="UniProtKB-SubCell"/>
</dbReference>
<keyword evidence="8" id="KW-0133">Cell shape</keyword>
<dbReference type="SUPFAM" id="SSF56601">
    <property type="entry name" value="beta-lactamase/transpeptidase-like"/>
    <property type="match status" value="1"/>
</dbReference>
<comment type="subcellular location">
    <subcellularLocation>
        <location evidence="1">Cell membrane</location>
    </subcellularLocation>
</comment>
<evidence type="ECO:0000256" key="2">
    <source>
        <dbReference type="ARBA" id="ARBA00022475"/>
    </source>
</evidence>
<dbReference type="Gene3D" id="2.60.40.10">
    <property type="entry name" value="Immunoglobulins"/>
    <property type="match status" value="2"/>
</dbReference>
<organism evidence="18 19">
    <name type="scientific">Paenibacillus catalpae</name>
    <dbReference type="NCBI Taxonomy" id="1045775"/>
    <lineage>
        <taxon>Bacteria</taxon>
        <taxon>Bacillati</taxon>
        <taxon>Bacillota</taxon>
        <taxon>Bacilli</taxon>
        <taxon>Bacillales</taxon>
        <taxon>Paenibacillaceae</taxon>
        <taxon>Paenibacillus</taxon>
    </lineage>
</organism>
<feature type="domain" description="Fibronectin type-III" evidence="17">
    <location>
        <begin position="882"/>
        <end position="974"/>
    </location>
</feature>
<keyword evidence="19" id="KW-1185">Reference proteome</keyword>
<evidence type="ECO:0000256" key="1">
    <source>
        <dbReference type="ARBA" id="ARBA00004236"/>
    </source>
</evidence>
<dbReference type="InterPro" id="IPR036116">
    <property type="entry name" value="FN3_sf"/>
</dbReference>
<feature type="compositionally biased region" description="Low complexity" evidence="15">
    <location>
        <begin position="973"/>
        <end position="985"/>
    </location>
</feature>
<evidence type="ECO:0000256" key="13">
    <source>
        <dbReference type="ARBA" id="ARBA00034000"/>
    </source>
</evidence>
<evidence type="ECO:0000256" key="7">
    <source>
        <dbReference type="ARBA" id="ARBA00022801"/>
    </source>
</evidence>
<keyword evidence="10 16" id="KW-0472">Membrane</keyword>
<keyword evidence="11" id="KW-0511">Multifunctional enzyme</keyword>
<dbReference type="GO" id="GO:0008360">
    <property type="term" value="P:regulation of cell shape"/>
    <property type="evidence" value="ECO:0007669"/>
    <property type="project" value="UniProtKB-KW"/>
</dbReference>
<evidence type="ECO:0000256" key="15">
    <source>
        <dbReference type="SAM" id="MobiDB-lite"/>
    </source>
</evidence>